<protein>
    <recommendedName>
        <fullName evidence="3">Acyl-CoA dehydrogenase/oxidase N-terminal domain-containing protein</fullName>
    </recommendedName>
</protein>
<dbReference type="Gene3D" id="1.10.540.10">
    <property type="entry name" value="Acyl-CoA dehydrogenase/oxidase, N-terminal domain"/>
    <property type="match status" value="1"/>
</dbReference>
<keyword evidence="2" id="KW-1185">Reference proteome</keyword>
<accession>A0A024GL33</accession>
<evidence type="ECO:0000313" key="1">
    <source>
        <dbReference type="EMBL" id="CCI47404.1"/>
    </source>
</evidence>
<proteinExistence type="predicted"/>
<dbReference type="GO" id="GO:0050660">
    <property type="term" value="F:flavin adenine dinucleotide binding"/>
    <property type="evidence" value="ECO:0007669"/>
    <property type="project" value="InterPro"/>
</dbReference>
<dbReference type="InParanoid" id="A0A024GL33"/>
<dbReference type="AlphaFoldDB" id="A0A024GL33"/>
<evidence type="ECO:0000313" key="2">
    <source>
        <dbReference type="Proteomes" id="UP000053237"/>
    </source>
</evidence>
<dbReference type="Proteomes" id="UP000053237">
    <property type="component" value="Unassembled WGS sequence"/>
</dbReference>
<reference evidence="1 2" key="1">
    <citation type="submission" date="2012-05" db="EMBL/GenBank/DDBJ databases">
        <title>Recombination and specialization in a pathogen metapopulation.</title>
        <authorList>
            <person name="Gardiner A."/>
            <person name="Kemen E."/>
            <person name="Schultz-Larsen T."/>
            <person name="MacLean D."/>
            <person name="Van Oosterhout C."/>
            <person name="Jones J.D.G."/>
        </authorList>
    </citation>
    <scope>NUCLEOTIDE SEQUENCE [LARGE SCALE GENOMIC DNA]</scope>
    <source>
        <strain evidence="1 2">Ac Nc2</strain>
    </source>
</reference>
<dbReference type="STRING" id="65357.A0A024GL33"/>
<dbReference type="EMBL" id="CAIX01000169">
    <property type="protein sequence ID" value="CCI47404.1"/>
    <property type="molecule type" value="Genomic_DNA"/>
</dbReference>
<sequence length="110" mass="12568">MRAAFLRALPLRSQHIQIRLLQTAAEAASTVSYTRGLFLGVNNAERAFPYPKVSVEEQETLQLLVTSVAKYFENVDSKQIDEKKKIPDETLNELKELGLFGLQIEEQWMD</sequence>
<dbReference type="OrthoDB" id="2588832at2759"/>
<organism evidence="1 2">
    <name type="scientific">Albugo candida</name>
    <dbReference type="NCBI Taxonomy" id="65357"/>
    <lineage>
        <taxon>Eukaryota</taxon>
        <taxon>Sar</taxon>
        <taxon>Stramenopiles</taxon>
        <taxon>Oomycota</taxon>
        <taxon>Peronosporomycetes</taxon>
        <taxon>Albuginales</taxon>
        <taxon>Albuginaceae</taxon>
        <taxon>Albugo</taxon>
    </lineage>
</organism>
<dbReference type="GO" id="GO:0016627">
    <property type="term" value="F:oxidoreductase activity, acting on the CH-CH group of donors"/>
    <property type="evidence" value="ECO:0007669"/>
    <property type="project" value="InterPro"/>
</dbReference>
<comment type="caution">
    <text evidence="1">The sequence shown here is derived from an EMBL/GenBank/DDBJ whole genome shotgun (WGS) entry which is preliminary data.</text>
</comment>
<dbReference type="InterPro" id="IPR037069">
    <property type="entry name" value="AcylCoA_DH/ox_N_sf"/>
</dbReference>
<evidence type="ECO:0008006" key="3">
    <source>
        <dbReference type="Google" id="ProtNLM"/>
    </source>
</evidence>
<gene>
    <name evidence="1" type="ORF">BN9_084110</name>
</gene>
<name>A0A024GL33_9STRA</name>